<comment type="caution">
    <text evidence="2">The sequence shown here is derived from an EMBL/GenBank/DDBJ whole genome shotgun (WGS) entry which is preliminary data.</text>
</comment>
<gene>
    <name evidence="1" type="ORF">NCWK1_4647</name>
    <name evidence="2" type="ORF">NCWK1_5263</name>
</gene>
<dbReference type="SUPFAM" id="SSF46689">
    <property type="entry name" value="Homeodomain-like"/>
    <property type="match status" value="1"/>
</dbReference>
<dbReference type="AlphaFoldDB" id="A0A2H6LQH5"/>
<dbReference type="InterPro" id="IPR051354">
    <property type="entry name" value="Transposase_27_IS1"/>
</dbReference>
<dbReference type="InterPro" id="IPR009057">
    <property type="entry name" value="Homeodomain-like_sf"/>
</dbReference>
<protein>
    <submittedName>
        <fullName evidence="2">Transposase</fullName>
    </submittedName>
</protein>
<dbReference type="EMBL" id="BDGE01000091">
    <property type="protein sequence ID" value="GBE94866.1"/>
    <property type="molecule type" value="Genomic_DNA"/>
</dbReference>
<dbReference type="NCBIfam" id="NF033558">
    <property type="entry name" value="transpos_IS1"/>
    <property type="match status" value="1"/>
</dbReference>
<proteinExistence type="predicted"/>
<dbReference type="EMBL" id="BDGE01000106">
    <property type="protein sequence ID" value="GBE95475.1"/>
    <property type="molecule type" value="Genomic_DNA"/>
</dbReference>
<reference evidence="3" key="2">
    <citation type="journal article" date="2018" name="Genome Announc.">
        <title>Draft Genome Sequence of the Nitrogen-Fixing and Hormogonia-Inducing Cyanobacterium Nostoc cycadae Strain WK-1, Isolated from the Coralloid Roots of Cycas revoluta.</title>
        <authorList>
            <person name="Kanesaki Y."/>
            <person name="Hirose M."/>
            <person name="Hirose Y."/>
            <person name="Fujisawa T."/>
            <person name="Nakamura Y."/>
            <person name="Watanabe S."/>
            <person name="Matsunaga S."/>
            <person name="Uchida H."/>
            <person name="Murakami A."/>
        </authorList>
    </citation>
    <scope>NUCLEOTIDE SEQUENCE [LARGE SCALE GENOMIC DNA]</scope>
    <source>
        <strain evidence="3">WK-1</strain>
    </source>
</reference>
<dbReference type="PANTHER" id="PTHR33293">
    <property type="entry name" value="INSERTION ELEMENT IS1 1 PROTEIN INSB-RELATED"/>
    <property type="match status" value="1"/>
</dbReference>
<sequence length="119" mass="13682">MQCPYCGSQKIRKNGKRRGKQNHICTNCERQFIDVYEPPKGYSEELKQECLKMYLNGMGFRGIERVKGVHHTTIIYWVKQLGEKLPDVPKDDAVPEVGELDELETFIGSKKTKSGYGQQ</sequence>
<evidence type="ECO:0000313" key="2">
    <source>
        <dbReference type="EMBL" id="GBE95475.1"/>
    </source>
</evidence>
<organism evidence="2 3">
    <name type="scientific">Nostoc cycadae WK-1</name>
    <dbReference type="NCBI Taxonomy" id="1861711"/>
    <lineage>
        <taxon>Bacteria</taxon>
        <taxon>Bacillati</taxon>
        <taxon>Cyanobacteriota</taxon>
        <taxon>Cyanophyceae</taxon>
        <taxon>Nostocales</taxon>
        <taxon>Nostocaceae</taxon>
        <taxon>Nostoc</taxon>
    </lineage>
</organism>
<name>A0A2H6LQH5_9NOSO</name>
<reference evidence="2" key="1">
    <citation type="submission" date="2016-07" db="EMBL/GenBank/DDBJ databases">
        <title>Draft genome sequence of a symbiotic cyanobacterium, Nostoc cycadae WK-1 isolated from coralloid root tissue of Cycas revoluta.</title>
        <authorList>
            <person name="Kanesaki Y."/>
            <person name="Hirose Y."/>
            <person name="Fujisawa T."/>
            <person name="Matsunaga S."/>
            <person name="Nakamura Y."/>
            <person name="Yoshikawa H."/>
            <person name="Murakami A."/>
            <person name="Hirose M."/>
            <person name="Yamada T."/>
            <person name="Kim K.-H."/>
            <person name="Park C.S."/>
            <person name="Liu G.Q."/>
        </authorList>
    </citation>
    <scope>NUCLEOTIDE SEQUENCE [LARGE SCALE GENOMIC DNA]</scope>
    <source>
        <strain evidence="2">WK-1</strain>
    </source>
</reference>
<keyword evidence="3" id="KW-1185">Reference proteome</keyword>
<evidence type="ECO:0000313" key="3">
    <source>
        <dbReference type="Proteomes" id="UP000236527"/>
    </source>
</evidence>
<dbReference type="Proteomes" id="UP000236527">
    <property type="component" value="Unassembled WGS sequence"/>
</dbReference>
<evidence type="ECO:0000313" key="1">
    <source>
        <dbReference type="EMBL" id="GBE94866.1"/>
    </source>
</evidence>
<accession>A0A2H6LQH5</accession>